<dbReference type="AlphaFoldDB" id="A0A511V7X8"/>
<dbReference type="InterPro" id="IPR002826">
    <property type="entry name" value="MptE-like"/>
</dbReference>
<dbReference type="PANTHER" id="PTHR41786:SF1">
    <property type="entry name" value="6-HYDROXYMETHYLPTERIN DIPHOSPHOKINASE MPTE-LIKE DOMAIN-CONTAINING PROTEIN"/>
    <property type="match status" value="1"/>
</dbReference>
<dbReference type="OrthoDB" id="5291305at2"/>
<evidence type="ECO:0000259" key="2">
    <source>
        <dbReference type="Pfam" id="PF20157"/>
    </source>
</evidence>
<evidence type="ECO:0000259" key="1">
    <source>
        <dbReference type="Pfam" id="PF01973"/>
    </source>
</evidence>
<feature type="domain" description="Glycosyltransferase Maf N-terminal" evidence="2">
    <location>
        <begin position="33"/>
        <end position="113"/>
    </location>
</feature>
<dbReference type="EMBL" id="BJXX01000112">
    <property type="protein sequence ID" value="GEN35037.1"/>
    <property type="molecule type" value="Genomic_DNA"/>
</dbReference>
<sequence length="609" mass="69245">MKQKNQLALQQQYPDLYNRLQQELSDSIALRVEKTKNGMDTVVALHNGQEMYVHSRYQPEHEAEQWVHLLPQEVEVLVIIGMGLGYSLSWLARRYSNQTIIIIEPDMAMFRKATECRDLSVYLQNERFVFLVGQESYVTAHILAEYMIQNKLTFSQLCIASPPVYQRLYPDIVGELQARIADKLAELQVQEATYAYFARTWLVTTIKNAGYLSQHPSAHLIKEKLKGLPVIIAAAGPSLTKNIHLLKQAEDKALIIGVGSAINILEKHQIRPHIIMALDSAESEKNVFVNFSDTSPLLVYTHSLHPDAVAGYSGQKAWVKLKEDSIIGYICSRLNMDYLEIVDGPSVANVAFDFAIRGLRASAVLLVGQDLAYTDNRYHAAGAVHDSSAHALREEQLKGYTLTRDIYGAPVYTSRAFIAMKNFFEIYMKYEKPNIPVYNCTEGGIPLTGIPNIPLAQALEQFGMQSYPIREWIHKAVSGWDECDAVPLHSLWEELQREADILVSLSARRIRELQRLLPVSPDFSAGFARVAALTEEIDKNELYHNMIVPHVQWMVEASTRNVHHTTAHIIDEQEKKKLFVIELLRQYEEIHEYIILLQRALEENAYGTE</sequence>
<proteinExistence type="predicted"/>
<evidence type="ECO:0008006" key="5">
    <source>
        <dbReference type="Google" id="ProtNLM"/>
    </source>
</evidence>
<dbReference type="InterPro" id="IPR029063">
    <property type="entry name" value="SAM-dependent_MTases_sf"/>
</dbReference>
<dbReference type="Pfam" id="PF20157">
    <property type="entry name" value="Maf_flag10_N"/>
    <property type="match status" value="1"/>
</dbReference>
<evidence type="ECO:0000313" key="3">
    <source>
        <dbReference type="EMBL" id="GEN35037.1"/>
    </source>
</evidence>
<organism evidence="3 4">
    <name type="scientific">Aneurinibacillus danicus</name>
    <dbReference type="NCBI Taxonomy" id="267746"/>
    <lineage>
        <taxon>Bacteria</taxon>
        <taxon>Bacillati</taxon>
        <taxon>Bacillota</taxon>
        <taxon>Bacilli</taxon>
        <taxon>Bacillales</taxon>
        <taxon>Paenibacillaceae</taxon>
        <taxon>Aneurinibacillus group</taxon>
        <taxon>Aneurinibacillus</taxon>
    </lineage>
</organism>
<dbReference type="Proteomes" id="UP000321157">
    <property type="component" value="Unassembled WGS sequence"/>
</dbReference>
<gene>
    <name evidence="3" type="ORF">ADA01nite_24970</name>
</gene>
<dbReference type="Pfam" id="PF01973">
    <property type="entry name" value="MptE-like"/>
    <property type="match status" value="1"/>
</dbReference>
<reference evidence="3 4" key="1">
    <citation type="submission" date="2019-07" db="EMBL/GenBank/DDBJ databases">
        <title>Whole genome shotgun sequence of Aneurinibacillus danicus NBRC 102444.</title>
        <authorList>
            <person name="Hosoyama A."/>
            <person name="Uohara A."/>
            <person name="Ohji S."/>
            <person name="Ichikawa N."/>
        </authorList>
    </citation>
    <scope>NUCLEOTIDE SEQUENCE [LARGE SCALE GENOMIC DNA]</scope>
    <source>
        <strain evidence="3 4">NBRC 102444</strain>
    </source>
</reference>
<dbReference type="PANTHER" id="PTHR41786">
    <property type="entry name" value="MOTILITY ACCESSORY FACTOR MAF"/>
    <property type="match status" value="1"/>
</dbReference>
<evidence type="ECO:0000313" key="4">
    <source>
        <dbReference type="Proteomes" id="UP000321157"/>
    </source>
</evidence>
<accession>A0A511V7X8</accession>
<comment type="caution">
    <text evidence="3">The sequence shown here is derived from an EMBL/GenBank/DDBJ whole genome shotgun (WGS) entry which is preliminary data.</text>
</comment>
<feature type="domain" description="6-hydroxymethylpterin diphosphokinase MptE-like" evidence="1">
    <location>
        <begin position="205"/>
        <end position="375"/>
    </location>
</feature>
<protein>
    <recommendedName>
        <fullName evidence="5">DUF115 domain-containing protein</fullName>
    </recommendedName>
</protein>
<dbReference type="RefSeq" id="WP_146810296.1">
    <property type="nucleotide sequence ID" value="NZ_BJXX01000112.1"/>
</dbReference>
<dbReference type="SUPFAM" id="SSF53335">
    <property type="entry name" value="S-adenosyl-L-methionine-dependent methyltransferases"/>
    <property type="match status" value="1"/>
</dbReference>
<dbReference type="InterPro" id="IPR045376">
    <property type="entry name" value="Maf_N"/>
</dbReference>
<keyword evidence="4" id="KW-1185">Reference proteome</keyword>
<name>A0A511V7X8_9BACL</name>